<dbReference type="InterPro" id="IPR023210">
    <property type="entry name" value="NADP_OxRdtase_dom"/>
</dbReference>
<dbReference type="Pfam" id="PF00248">
    <property type="entry name" value="Aldo_ket_red"/>
    <property type="match status" value="1"/>
</dbReference>
<feature type="domain" description="NADP-dependent oxidoreductase" evidence="1">
    <location>
        <begin position="11"/>
        <end position="76"/>
    </location>
</feature>
<accession>A0A1G6UJP4</accession>
<dbReference type="Gene3D" id="3.20.20.100">
    <property type="entry name" value="NADP-dependent oxidoreductase domain"/>
    <property type="match status" value="1"/>
</dbReference>
<dbReference type="EMBL" id="FMZE01000008">
    <property type="protein sequence ID" value="SDD41489.1"/>
    <property type="molecule type" value="Genomic_DNA"/>
</dbReference>
<evidence type="ECO:0000259" key="1">
    <source>
        <dbReference type="Pfam" id="PF00248"/>
    </source>
</evidence>
<organism evidence="2 3">
    <name type="scientific">Prauserella marina</name>
    <dbReference type="NCBI Taxonomy" id="530584"/>
    <lineage>
        <taxon>Bacteria</taxon>
        <taxon>Bacillati</taxon>
        <taxon>Actinomycetota</taxon>
        <taxon>Actinomycetes</taxon>
        <taxon>Pseudonocardiales</taxon>
        <taxon>Pseudonocardiaceae</taxon>
        <taxon>Prauserella</taxon>
    </lineage>
</organism>
<dbReference type="STRING" id="530584.SAMN05421630_10896"/>
<reference evidence="2 3" key="1">
    <citation type="submission" date="2016-10" db="EMBL/GenBank/DDBJ databases">
        <authorList>
            <person name="de Groot N.N."/>
        </authorList>
    </citation>
    <scope>NUCLEOTIDE SEQUENCE [LARGE SCALE GENOMIC DNA]</scope>
    <source>
        <strain evidence="2 3">CGMCC 4.5506</strain>
    </source>
</reference>
<gene>
    <name evidence="2" type="ORF">SAMN05421630_10896</name>
</gene>
<dbReference type="SUPFAM" id="SSF51430">
    <property type="entry name" value="NAD(P)-linked oxidoreductase"/>
    <property type="match status" value="1"/>
</dbReference>
<dbReference type="AlphaFoldDB" id="A0A1G6UJP4"/>
<dbReference type="Proteomes" id="UP000199494">
    <property type="component" value="Unassembled WGS sequence"/>
</dbReference>
<evidence type="ECO:0000313" key="3">
    <source>
        <dbReference type="Proteomes" id="UP000199494"/>
    </source>
</evidence>
<proteinExistence type="predicted"/>
<dbReference type="InterPro" id="IPR036812">
    <property type="entry name" value="NAD(P)_OxRdtase_dom_sf"/>
</dbReference>
<sequence length="84" mass="9106">MFDRYFKMDLLNAVQHFKDFAGSCGLTASQLALKWCLGRDAVTTAVIGASTQSQLDSNIAVSDLEVSPEVIERAGELLDGVRLT</sequence>
<evidence type="ECO:0000313" key="2">
    <source>
        <dbReference type="EMBL" id="SDD41489.1"/>
    </source>
</evidence>
<protein>
    <submittedName>
        <fullName evidence="2">Aldo/keto reductase family protein</fullName>
    </submittedName>
</protein>
<keyword evidence="3" id="KW-1185">Reference proteome</keyword>
<name>A0A1G6UJP4_9PSEU</name>